<sequence>MASTGPSTKEILLDAVAQTLGDKALETVEPTEVHDPDHGKTVVDEAPACITQRAIPVNLRNGPADIIVGLNNEVPRWVPGSVIKWAAWRQGFNSQEDADYAAAQLAIAAEEWNKADIGVTFEWVPLAKDATFVICHGGAMGGVLASAFFPNANDLNYLYVYTSAFRPPYKQGMWKIFTHELGHVLGLRHEFAIEGNPDMGLGAEGFGAVVLGARNEKSVMNYRRELPEIQPSDIQDTKCFYALRDDAQENPPKVGLTPVSDYTPR</sequence>
<keyword evidence="2" id="KW-1185">Reference proteome</keyword>
<name>A0A9P9DKC6_9HYPO</name>
<protein>
    <recommendedName>
        <fullName evidence="3">Peptidase metallopeptidase domain-containing protein</fullName>
    </recommendedName>
</protein>
<dbReference type="Proteomes" id="UP000738349">
    <property type="component" value="Unassembled WGS sequence"/>
</dbReference>
<gene>
    <name evidence="1" type="ORF">EDB81DRAFT_861655</name>
</gene>
<dbReference type="GO" id="GO:0008237">
    <property type="term" value="F:metallopeptidase activity"/>
    <property type="evidence" value="ECO:0007669"/>
    <property type="project" value="InterPro"/>
</dbReference>
<proteinExistence type="predicted"/>
<dbReference type="SUPFAM" id="SSF55486">
    <property type="entry name" value="Metalloproteases ('zincins'), catalytic domain"/>
    <property type="match status" value="1"/>
</dbReference>
<evidence type="ECO:0008006" key="3">
    <source>
        <dbReference type="Google" id="ProtNLM"/>
    </source>
</evidence>
<dbReference type="AlphaFoldDB" id="A0A9P9DKC6"/>
<evidence type="ECO:0000313" key="1">
    <source>
        <dbReference type="EMBL" id="KAH7120567.1"/>
    </source>
</evidence>
<evidence type="ECO:0000313" key="2">
    <source>
        <dbReference type="Proteomes" id="UP000738349"/>
    </source>
</evidence>
<dbReference type="OrthoDB" id="406838at2759"/>
<accession>A0A9P9DKC6</accession>
<dbReference type="Pfam" id="PF12388">
    <property type="entry name" value="Peptidase_M57"/>
    <property type="match status" value="1"/>
</dbReference>
<organism evidence="1 2">
    <name type="scientific">Dactylonectria macrodidyma</name>
    <dbReference type="NCBI Taxonomy" id="307937"/>
    <lineage>
        <taxon>Eukaryota</taxon>
        <taxon>Fungi</taxon>
        <taxon>Dikarya</taxon>
        <taxon>Ascomycota</taxon>
        <taxon>Pezizomycotina</taxon>
        <taxon>Sordariomycetes</taxon>
        <taxon>Hypocreomycetidae</taxon>
        <taxon>Hypocreales</taxon>
        <taxon>Nectriaceae</taxon>
        <taxon>Dactylonectria</taxon>
    </lineage>
</organism>
<dbReference type="EMBL" id="JAGMUV010000025">
    <property type="protein sequence ID" value="KAH7120567.1"/>
    <property type="molecule type" value="Genomic_DNA"/>
</dbReference>
<dbReference type="InterPro" id="IPR024079">
    <property type="entry name" value="MetalloPept_cat_dom_sf"/>
</dbReference>
<reference evidence="1" key="1">
    <citation type="journal article" date="2021" name="Nat. Commun.">
        <title>Genetic determinants of endophytism in the Arabidopsis root mycobiome.</title>
        <authorList>
            <person name="Mesny F."/>
            <person name="Miyauchi S."/>
            <person name="Thiergart T."/>
            <person name="Pickel B."/>
            <person name="Atanasova L."/>
            <person name="Karlsson M."/>
            <person name="Huettel B."/>
            <person name="Barry K.W."/>
            <person name="Haridas S."/>
            <person name="Chen C."/>
            <person name="Bauer D."/>
            <person name="Andreopoulos W."/>
            <person name="Pangilinan J."/>
            <person name="LaButti K."/>
            <person name="Riley R."/>
            <person name="Lipzen A."/>
            <person name="Clum A."/>
            <person name="Drula E."/>
            <person name="Henrissat B."/>
            <person name="Kohler A."/>
            <person name="Grigoriev I.V."/>
            <person name="Martin F.M."/>
            <person name="Hacquard S."/>
        </authorList>
    </citation>
    <scope>NUCLEOTIDE SEQUENCE</scope>
    <source>
        <strain evidence="1">MPI-CAGE-AT-0147</strain>
    </source>
</reference>
<comment type="caution">
    <text evidence="1">The sequence shown here is derived from an EMBL/GenBank/DDBJ whole genome shotgun (WGS) entry which is preliminary data.</text>
</comment>
<dbReference type="Gene3D" id="3.40.390.10">
    <property type="entry name" value="Collagenase (Catalytic Domain)"/>
    <property type="match status" value="1"/>
</dbReference>
<dbReference type="InterPro" id="IPR024653">
    <property type="entry name" value="Peptidase_M10/M27/M57"/>
</dbReference>